<keyword evidence="4" id="KW-0479">Metal-binding</keyword>
<dbReference type="Pfam" id="PF14759">
    <property type="entry name" value="Reductase_C"/>
    <property type="match status" value="1"/>
</dbReference>
<dbReference type="Pfam" id="PF00355">
    <property type="entry name" value="Rieske"/>
    <property type="match status" value="1"/>
</dbReference>
<dbReference type="PRINTS" id="PR00368">
    <property type="entry name" value="FADPNR"/>
</dbReference>
<dbReference type="InterPro" id="IPR017941">
    <property type="entry name" value="Rieske_2Fe-2S"/>
</dbReference>
<sequence length="525" mass="57330">MPKEIAVARVDDLSDGDMKEVEVEGLKILLTRLDGEFYAIGGECAHYGGPLAQGVLSGEHITCPWHQARYLVKTGELVDPPALNSLARFETKVERGKVFVILPDNPSGTIPPAMVRRDDRADSRVFVILGGGAAGNAAAQKLRQLAFQGRIVLISQESRLPYDRPPLSKGYLSGDLDAEGLPLRSEDFYREADIELLLGKHVSQVKPAIKTIIFTYGDSMTYDALLLATGSKPVELEVPGAGLNNVFTLRSAADCDQIIRAATQAAEAVVVGSSFIAMEAAASLRKRGLAVTVVGRSPVPFQRTLGPEIGGMLQKVHEEQGVSFKLGRQVAALEGTTRVTAVVLDNGERLPADLVLVGLGVYPATDYLWDIPINPDHSVTVDRYLALADGLYAAGDIARFPDWRTGELIRVEHWQLAELHGFTAAANMAGQQKEFRGVPFFWTEHFDLYLYHVGHVTAWDEIIWHGKVQDRRFVAFYVKHGRVLAAAGCDYDHGLAYIAELIRTDSLPTPAELRAGKTDLLAQLK</sequence>
<evidence type="ECO:0000256" key="5">
    <source>
        <dbReference type="ARBA" id="ARBA00022827"/>
    </source>
</evidence>
<accession>A0A7C3V1Q2</accession>
<dbReference type="InterPro" id="IPR028202">
    <property type="entry name" value="Reductase_C"/>
</dbReference>
<evidence type="ECO:0000256" key="8">
    <source>
        <dbReference type="ARBA" id="ARBA00023014"/>
    </source>
</evidence>
<comment type="caution">
    <text evidence="10">The sequence shown here is derived from an EMBL/GenBank/DDBJ whole genome shotgun (WGS) entry which is preliminary data.</text>
</comment>
<evidence type="ECO:0000256" key="2">
    <source>
        <dbReference type="ARBA" id="ARBA00022630"/>
    </source>
</evidence>
<evidence type="ECO:0000256" key="3">
    <source>
        <dbReference type="ARBA" id="ARBA00022714"/>
    </source>
</evidence>
<evidence type="ECO:0000256" key="4">
    <source>
        <dbReference type="ARBA" id="ARBA00022723"/>
    </source>
</evidence>
<dbReference type="PANTHER" id="PTHR43557">
    <property type="entry name" value="APOPTOSIS-INDUCING FACTOR 1"/>
    <property type="match status" value="1"/>
</dbReference>
<evidence type="ECO:0000256" key="1">
    <source>
        <dbReference type="ARBA" id="ARBA00001974"/>
    </source>
</evidence>
<dbReference type="GO" id="GO:0051537">
    <property type="term" value="F:2 iron, 2 sulfur cluster binding"/>
    <property type="evidence" value="ECO:0007669"/>
    <property type="project" value="UniProtKB-KW"/>
</dbReference>
<keyword evidence="8" id="KW-0411">Iron-sulfur</keyword>
<protein>
    <submittedName>
        <fullName evidence="10">NAD(FAD)-dependent dehydrogenase</fullName>
    </submittedName>
</protein>
<dbReference type="Pfam" id="PF07992">
    <property type="entry name" value="Pyr_redox_2"/>
    <property type="match status" value="1"/>
</dbReference>
<feature type="domain" description="Rieske" evidence="9">
    <location>
        <begin position="5"/>
        <end position="100"/>
    </location>
</feature>
<dbReference type="GO" id="GO:0005737">
    <property type="term" value="C:cytoplasm"/>
    <property type="evidence" value="ECO:0007669"/>
    <property type="project" value="TreeGrafter"/>
</dbReference>
<dbReference type="GO" id="GO:0046872">
    <property type="term" value="F:metal ion binding"/>
    <property type="evidence" value="ECO:0007669"/>
    <property type="project" value="UniProtKB-KW"/>
</dbReference>
<evidence type="ECO:0000259" key="9">
    <source>
        <dbReference type="PROSITE" id="PS51296"/>
    </source>
</evidence>
<dbReference type="GO" id="GO:0016651">
    <property type="term" value="F:oxidoreductase activity, acting on NAD(P)H"/>
    <property type="evidence" value="ECO:0007669"/>
    <property type="project" value="TreeGrafter"/>
</dbReference>
<evidence type="ECO:0000256" key="7">
    <source>
        <dbReference type="ARBA" id="ARBA00023004"/>
    </source>
</evidence>
<keyword evidence="6" id="KW-0560">Oxidoreductase</keyword>
<gene>
    <name evidence="10" type="ORF">ENW96_14575</name>
</gene>
<dbReference type="Gene3D" id="3.50.50.60">
    <property type="entry name" value="FAD/NAD(P)-binding domain"/>
    <property type="match status" value="2"/>
</dbReference>
<evidence type="ECO:0000313" key="10">
    <source>
        <dbReference type="EMBL" id="HGF35581.1"/>
    </source>
</evidence>
<dbReference type="EMBL" id="DTMF01000350">
    <property type="protein sequence ID" value="HGF35581.1"/>
    <property type="molecule type" value="Genomic_DNA"/>
</dbReference>
<keyword evidence="3" id="KW-0001">2Fe-2S</keyword>
<dbReference type="SUPFAM" id="SSF51905">
    <property type="entry name" value="FAD/NAD(P)-binding domain"/>
    <property type="match status" value="2"/>
</dbReference>
<evidence type="ECO:0000256" key="6">
    <source>
        <dbReference type="ARBA" id="ARBA00023002"/>
    </source>
</evidence>
<proteinExistence type="predicted"/>
<dbReference type="Gene3D" id="2.102.10.10">
    <property type="entry name" value="Rieske [2Fe-2S] iron-sulphur domain"/>
    <property type="match status" value="1"/>
</dbReference>
<keyword evidence="5" id="KW-0274">FAD</keyword>
<keyword evidence="2" id="KW-0285">Flavoprotein</keyword>
<dbReference type="Gene3D" id="3.30.390.30">
    <property type="match status" value="1"/>
</dbReference>
<organism evidence="10">
    <name type="scientific">Desulfobacca acetoxidans</name>
    <dbReference type="NCBI Taxonomy" id="60893"/>
    <lineage>
        <taxon>Bacteria</taxon>
        <taxon>Pseudomonadati</taxon>
        <taxon>Thermodesulfobacteriota</taxon>
        <taxon>Desulfobaccia</taxon>
        <taxon>Desulfobaccales</taxon>
        <taxon>Desulfobaccaceae</taxon>
        <taxon>Desulfobacca</taxon>
    </lineage>
</organism>
<name>A0A7C3V1Q2_9BACT</name>
<dbReference type="AlphaFoldDB" id="A0A7C3V1Q2"/>
<dbReference type="SUPFAM" id="SSF55424">
    <property type="entry name" value="FAD/NAD-linked reductases, dimerisation (C-terminal) domain"/>
    <property type="match status" value="1"/>
</dbReference>
<dbReference type="PROSITE" id="PS51296">
    <property type="entry name" value="RIESKE"/>
    <property type="match status" value="1"/>
</dbReference>
<keyword evidence="7" id="KW-0408">Iron</keyword>
<dbReference type="InterPro" id="IPR036922">
    <property type="entry name" value="Rieske_2Fe-2S_sf"/>
</dbReference>
<dbReference type="InterPro" id="IPR016156">
    <property type="entry name" value="FAD/NAD-linked_Rdtase_dimer_sf"/>
</dbReference>
<dbReference type="SUPFAM" id="SSF50022">
    <property type="entry name" value="ISP domain"/>
    <property type="match status" value="1"/>
</dbReference>
<comment type="cofactor">
    <cofactor evidence="1">
        <name>FAD</name>
        <dbReference type="ChEBI" id="CHEBI:57692"/>
    </cofactor>
</comment>
<dbReference type="PANTHER" id="PTHR43557:SF2">
    <property type="entry name" value="RIESKE DOMAIN-CONTAINING PROTEIN-RELATED"/>
    <property type="match status" value="1"/>
</dbReference>
<dbReference type="InterPro" id="IPR036188">
    <property type="entry name" value="FAD/NAD-bd_sf"/>
</dbReference>
<dbReference type="CDD" id="cd03478">
    <property type="entry name" value="Rieske_AIFL_N"/>
    <property type="match status" value="1"/>
</dbReference>
<reference evidence="10" key="1">
    <citation type="journal article" date="2020" name="mSystems">
        <title>Genome- and Community-Level Interaction Insights into Carbon Utilization and Element Cycling Functions of Hydrothermarchaeota in Hydrothermal Sediment.</title>
        <authorList>
            <person name="Zhou Z."/>
            <person name="Liu Y."/>
            <person name="Xu W."/>
            <person name="Pan J."/>
            <person name="Luo Z.H."/>
            <person name="Li M."/>
        </authorList>
    </citation>
    <scope>NUCLEOTIDE SEQUENCE [LARGE SCALE GENOMIC DNA]</scope>
    <source>
        <strain evidence="10">SpSt-897</strain>
    </source>
</reference>
<dbReference type="InterPro" id="IPR023753">
    <property type="entry name" value="FAD/NAD-binding_dom"/>
</dbReference>
<dbReference type="PRINTS" id="PR00411">
    <property type="entry name" value="PNDRDTASEI"/>
</dbReference>
<dbReference type="InterPro" id="IPR050446">
    <property type="entry name" value="FAD-oxidoreductase/Apoptosis"/>
</dbReference>